<reference evidence="10" key="1">
    <citation type="journal article" date="2014" name="Genome Announc.">
        <title>Draft genome sequence of Weissella oryzae SG25T, isolated from fermented rice grains.</title>
        <authorList>
            <person name="Tanizawa Y."/>
            <person name="Fujisawa T."/>
            <person name="Mochizuki T."/>
            <person name="Kaminuma E."/>
            <person name="Suzuki Y."/>
            <person name="Nakamura Y."/>
            <person name="Tohno M."/>
        </authorList>
    </citation>
    <scope>NUCLEOTIDE SEQUENCE [LARGE SCALE GENOMIC DNA]</scope>
    <source>
        <strain evidence="10">DSM 25784 / JCM 18191 / LMG 30913 / SG25</strain>
    </source>
</reference>
<dbReference type="STRING" id="1329250.WOSG25_040190"/>
<evidence type="ECO:0000256" key="2">
    <source>
        <dbReference type="ARBA" id="ARBA00022801"/>
    </source>
</evidence>
<evidence type="ECO:0000256" key="1">
    <source>
        <dbReference type="ARBA" id="ARBA00022741"/>
    </source>
</evidence>
<dbReference type="CDD" id="cd18787">
    <property type="entry name" value="SF2_C_DEAD"/>
    <property type="match status" value="1"/>
</dbReference>
<dbReference type="GO" id="GO:0003724">
    <property type="term" value="F:RNA helicase activity"/>
    <property type="evidence" value="ECO:0007669"/>
    <property type="project" value="TreeGrafter"/>
</dbReference>
<feature type="compositionally biased region" description="Basic residues" evidence="6">
    <location>
        <begin position="431"/>
        <end position="450"/>
    </location>
</feature>
<evidence type="ECO:0000256" key="5">
    <source>
        <dbReference type="ARBA" id="ARBA00038437"/>
    </source>
</evidence>
<evidence type="ECO:0000259" key="7">
    <source>
        <dbReference type="PROSITE" id="PS51192"/>
    </source>
</evidence>
<protein>
    <submittedName>
        <fullName evidence="9">ATP-dependent RNA helicase</fullName>
    </submittedName>
</protein>
<dbReference type="CDD" id="cd00268">
    <property type="entry name" value="DEADc"/>
    <property type="match status" value="1"/>
</dbReference>
<feature type="compositionally biased region" description="Polar residues" evidence="6">
    <location>
        <begin position="369"/>
        <end position="392"/>
    </location>
</feature>
<name>A0A069CSX6_WEIOS</name>
<keyword evidence="10" id="KW-1185">Reference proteome</keyword>
<feature type="domain" description="Helicase C-terminal" evidence="8">
    <location>
        <begin position="220"/>
        <end position="366"/>
    </location>
</feature>
<evidence type="ECO:0000313" key="9">
    <source>
        <dbReference type="EMBL" id="GAK30579.1"/>
    </source>
</evidence>
<dbReference type="PROSITE" id="PS51194">
    <property type="entry name" value="HELICASE_CTER"/>
    <property type="match status" value="1"/>
</dbReference>
<dbReference type="SUPFAM" id="SSF52540">
    <property type="entry name" value="P-loop containing nucleoside triphosphate hydrolases"/>
    <property type="match status" value="1"/>
</dbReference>
<dbReference type="InterPro" id="IPR014001">
    <property type="entry name" value="Helicase_ATP-bd"/>
</dbReference>
<dbReference type="Pfam" id="PF00271">
    <property type="entry name" value="Helicase_C"/>
    <property type="match status" value="1"/>
</dbReference>
<dbReference type="InterPro" id="IPR011545">
    <property type="entry name" value="DEAD/DEAH_box_helicase_dom"/>
</dbReference>
<dbReference type="InterPro" id="IPR050079">
    <property type="entry name" value="DEAD_box_RNA_helicase"/>
</dbReference>
<feature type="compositionally biased region" description="Basic and acidic residues" evidence="6">
    <location>
        <begin position="420"/>
        <end position="430"/>
    </location>
</feature>
<dbReference type="Gene3D" id="3.40.50.300">
    <property type="entry name" value="P-loop containing nucleotide triphosphate hydrolases"/>
    <property type="match status" value="2"/>
</dbReference>
<feature type="region of interest" description="Disordered" evidence="6">
    <location>
        <begin position="352"/>
        <end position="450"/>
    </location>
</feature>
<gene>
    <name evidence="9" type="primary">rhe</name>
    <name evidence="9" type="ORF">WOSG25_040190</name>
</gene>
<feature type="compositionally biased region" description="Basic residues" evidence="6">
    <location>
        <begin position="405"/>
        <end position="414"/>
    </location>
</feature>
<dbReference type="AlphaFoldDB" id="A0A069CSX6"/>
<evidence type="ECO:0000313" key="10">
    <source>
        <dbReference type="Proteomes" id="UP000030643"/>
    </source>
</evidence>
<sequence>MDERFETHLTSVGITELTPIQRATATALAEGQSINALAPTGTGKTLAFVWPLLPRLTADDGEQLLVLAPSQELAMQTTRVMREWAALLGLRVLSITGGANVKNQLDRLKKHPEILVGTPGRVAELVASGKLKLQRIKTLILDEADILLQEETANQIDQVWDVIDDADVQVALFGATDLDPSVAAGLFDRDFVQIDQRDVPIPSAIEHEFWLTATDQRAKRLRQLAAQKKFQAMVFFNTTKQLKITASYLAHEHVAMATLVRGDSSSTRQKSLEDFRKGKAKFLLTTDVAARGLDITDLSAVINFDLPRDGETYTHRAGRTGRMGKVGQVISFGNDHDLRDLRRKVAVEINLTGKPGQRNQQNERAEVVTDTTSSVEAPTKPATNSSKVSADTATKPRKIVLGGQNKKKATKRSKPVVEQVSREERFEKEKQAKRKHSKNKGKPKRFSQAD</sequence>
<evidence type="ECO:0000256" key="4">
    <source>
        <dbReference type="ARBA" id="ARBA00022840"/>
    </source>
</evidence>
<dbReference type="InterPro" id="IPR027417">
    <property type="entry name" value="P-loop_NTPase"/>
</dbReference>
<feature type="domain" description="Helicase ATP-binding" evidence="7">
    <location>
        <begin position="25"/>
        <end position="195"/>
    </location>
</feature>
<dbReference type="GO" id="GO:0005524">
    <property type="term" value="F:ATP binding"/>
    <property type="evidence" value="ECO:0007669"/>
    <property type="project" value="UniProtKB-KW"/>
</dbReference>
<dbReference type="PANTHER" id="PTHR47959:SF1">
    <property type="entry name" value="ATP-DEPENDENT RNA HELICASE DBPA"/>
    <property type="match status" value="1"/>
</dbReference>
<dbReference type="SMART" id="SM00490">
    <property type="entry name" value="HELICc"/>
    <property type="match status" value="1"/>
</dbReference>
<organism evidence="9 10">
    <name type="scientific">Weissella oryzae (strain DSM 25784 / JCM 18191 / LMG 30913 / SG25)</name>
    <dbReference type="NCBI Taxonomy" id="1329250"/>
    <lineage>
        <taxon>Bacteria</taxon>
        <taxon>Bacillati</taxon>
        <taxon>Bacillota</taxon>
        <taxon>Bacilli</taxon>
        <taxon>Lactobacillales</taxon>
        <taxon>Lactobacillaceae</taxon>
        <taxon>Weissella</taxon>
    </lineage>
</organism>
<accession>A0A069CSX6</accession>
<dbReference type="OrthoDB" id="9805696at2"/>
<dbReference type="RefSeq" id="WP_027698673.1">
    <property type="nucleotide sequence ID" value="NZ_DF820487.1"/>
</dbReference>
<dbReference type="GO" id="GO:0005829">
    <property type="term" value="C:cytosol"/>
    <property type="evidence" value="ECO:0007669"/>
    <property type="project" value="TreeGrafter"/>
</dbReference>
<comment type="similarity">
    <text evidence="5">Belongs to the DEAD box helicase family.</text>
</comment>
<keyword evidence="4" id="KW-0067">ATP-binding</keyword>
<dbReference type="Proteomes" id="UP000030643">
    <property type="component" value="Unassembled WGS sequence"/>
</dbReference>
<evidence type="ECO:0000256" key="3">
    <source>
        <dbReference type="ARBA" id="ARBA00022806"/>
    </source>
</evidence>
<proteinExistence type="inferred from homology"/>
<dbReference type="InterPro" id="IPR001650">
    <property type="entry name" value="Helicase_C-like"/>
</dbReference>
<dbReference type="SMART" id="SM00487">
    <property type="entry name" value="DEXDc"/>
    <property type="match status" value="1"/>
</dbReference>
<dbReference type="GO" id="GO:0016787">
    <property type="term" value="F:hydrolase activity"/>
    <property type="evidence" value="ECO:0007669"/>
    <property type="project" value="UniProtKB-KW"/>
</dbReference>
<dbReference type="InterPro" id="IPR044742">
    <property type="entry name" value="DEAD/DEAH_RhlB"/>
</dbReference>
<dbReference type="PROSITE" id="PS51192">
    <property type="entry name" value="HELICASE_ATP_BIND_1"/>
    <property type="match status" value="1"/>
</dbReference>
<evidence type="ECO:0000256" key="6">
    <source>
        <dbReference type="SAM" id="MobiDB-lite"/>
    </source>
</evidence>
<keyword evidence="2" id="KW-0378">Hydrolase</keyword>
<dbReference type="PANTHER" id="PTHR47959">
    <property type="entry name" value="ATP-DEPENDENT RNA HELICASE RHLE-RELATED"/>
    <property type="match status" value="1"/>
</dbReference>
<dbReference type="eggNOG" id="COG0513">
    <property type="taxonomic scope" value="Bacteria"/>
</dbReference>
<dbReference type="GO" id="GO:0003676">
    <property type="term" value="F:nucleic acid binding"/>
    <property type="evidence" value="ECO:0007669"/>
    <property type="project" value="InterPro"/>
</dbReference>
<dbReference type="Pfam" id="PF00270">
    <property type="entry name" value="DEAD"/>
    <property type="match status" value="1"/>
</dbReference>
<evidence type="ECO:0000259" key="8">
    <source>
        <dbReference type="PROSITE" id="PS51194"/>
    </source>
</evidence>
<dbReference type="EMBL" id="DF820487">
    <property type="protein sequence ID" value="GAK30579.1"/>
    <property type="molecule type" value="Genomic_DNA"/>
</dbReference>
<keyword evidence="1" id="KW-0547">Nucleotide-binding</keyword>
<keyword evidence="3 9" id="KW-0347">Helicase</keyword>